<comment type="caution">
    <text evidence="5">The sequence shown here is derived from an EMBL/GenBank/DDBJ whole genome shotgun (WGS) entry which is preliminary data.</text>
</comment>
<dbReference type="GO" id="GO:0003735">
    <property type="term" value="F:structural constituent of ribosome"/>
    <property type="evidence" value="ECO:0007669"/>
    <property type="project" value="InterPro"/>
</dbReference>
<dbReference type="SMART" id="SM01413">
    <property type="entry name" value="Ribosomal_S19e"/>
    <property type="match status" value="1"/>
</dbReference>
<evidence type="ECO:0000256" key="3">
    <source>
        <dbReference type="ARBA" id="ARBA00023274"/>
    </source>
</evidence>
<evidence type="ECO:0008006" key="7">
    <source>
        <dbReference type="Google" id="ProtNLM"/>
    </source>
</evidence>
<dbReference type="Proteomes" id="UP000444721">
    <property type="component" value="Unassembled WGS sequence"/>
</dbReference>
<evidence type="ECO:0000256" key="1">
    <source>
        <dbReference type="ARBA" id="ARBA00010014"/>
    </source>
</evidence>
<dbReference type="AlphaFoldDB" id="A0A6A5C038"/>
<dbReference type="GO" id="GO:0003723">
    <property type="term" value="F:RNA binding"/>
    <property type="evidence" value="ECO:0007669"/>
    <property type="project" value="TreeGrafter"/>
</dbReference>
<dbReference type="Gene3D" id="1.10.10.10">
    <property type="entry name" value="Winged helix-like DNA-binding domain superfamily/Winged helix DNA-binding domain"/>
    <property type="match status" value="1"/>
</dbReference>
<reference evidence="5 6" key="1">
    <citation type="journal article" date="2019" name="Sci. Rep.">
        <title>Nanopore sequencing improves the draft genome of the human pathogenic amoeba Naegleria fowleri.</title>
        <authorList>
            <person name="Liechti N."/>
            <person name="Schurch N."/>
            <person name="Bruggmann R."/>
            <person name="Wittwer M."/>
        </authorList>
    </citation>
    <scope>NUCLEOTIDE SEQUENCE [LARGE SCALE GENOMIC DNA]</scope>
    <source>
        <strain evidence="5 6">ATCC 30894</strain>
    </source>
</reference>
<dbReference type="InterPro" id="IPR036388">
    <property type="entry name" value="WH-like_DNA-bd_sf"/>
</dbReference>
<evidence type="ECO:0000313" key="6">
    <source>
        <dbReference type="Proteomes" id="UP000444721"/>
    </source>
</evidence>
<keyword evidence="2" id="KW-0689">Ribosomal protein</keyword>
<dbReference type="GO" id="GO:0006412">
    <property type="term" value="P:translation"/>
    <property type="evidence" value="ECO:0007669"/>
    <property type="project" value="InterPro"/>
</dbReference>
<evidence type="ECO:0000313" key="5">
    <source>
        <dbReference type="EMBL" id="KAF0978609.1"/>
    </source>
</evidence>
<dbReference type="OMA" id="WAPFVKT"/>
<evidence type="ECO:0000256" key="4">
    <source>
        <dbReference type="SAM" id="MobiDB-lite"/>
    </source>
</evidence>
<dbReference type="OrthoDB" id="428974at2759"/>
<dbReference type="FunFam" id="1.10.10.10:FF:000118">
    <property type="entry name" value="40S ribosomal protein S19"/>
    <property type="match status" value="1"/>
</dbReference>
<evidence type="ECO:0000256" key="2">
    <source>
        <dbReference type="ARBA" id="ARBA00022980"/>
    </source>
</evidence>
<gene>
    <name evidence="5" type="ORF">FDP41_002429</name>
</gene>
<dbReference type="GeneID" id="68109647"/>
<dbReference type="InterPro" id="IPR001266">
    <property type="entry name" value="Ribosomal_eS19"/>
</dbReference>
<keyword evidence="3" id="KW-0687">Ribonucleoprotein</keyword>
<dbReference type="GO" id="GO:0022627">
    <property type="term" value="C:cytosolic small ribosomal subunit"/>
    <property type="evidence" value="ECO:0007669"/>
    <property type="project" value="TreeGrafter"/>
</dbReference>
<dbReference type="GO" id="GO:0000028">
    <property type="term" value="P:ribosomal small subunit assembly"/>
    <property type="evidence" value="ECO:0007669"/>
    <property type="project" value="TreeGrafter"/>
</dbReference>
<keyword evidence="6" id="KW-1185">Reference proteome</keyword>
<name>A0A6A5C038_NAEFO</name>
<dbReference type="SUPFAM" id="SSF46785">
    <property type="entry name" value="Winged helix' DNA-binding domain"/>
    <property type="match status" value="1"/>
</dbReference>
<organism evidence="5 6">
    <name type="scientific">Naegleria fowleri</name>
    <name type="common">Brain eating amoeba</name>
    <dbReference type="NCBI Taxonomy" id="5763"/>
    <lineage>
        <taxon>Eukaryota</taxon>
        <taxon>Discoba</taxon>
        <taxon>Heterolobosea</taxon>
        <taxon>Tetramitia</taxon>
        <taxon>Eutetramitia</taxon>
        <taxon>Vahlkampfiidae</taxon>
        <taxon>Naegleria</taxon>
    </lineage>
</organism>
<dbReference type="InterPro" id="IPR036390">
    <property type="entry name" value="WH_DNA-bd_sf"/>
</dbReference>
<dbReference type="PANTHER" id="PTHR11710">
    <property type="entry name" value="40S RIBOSOMAL PROTEIN S19"/>
    <property type="match status" value="1"/>
</dbReference>
<dbReference type="PANTHER" id="PTHR11710:SF0">
    <property type="entry name" value="40S RIBOSOMAL PROTEIN S19"/>
    <property type="match status" value="1"/>
</dbReference>
<dbReference type="RefSeq" id="XP_044563322.1">
    <property type="nucleotide sequence ID" value="XM_044705622.1"/>
</dbReference>
<sequence>MVNRQATLKDVNPQQWVVAYAEHLKKQGKIVLPKWVDIAKTAVHKELPPANPDWFYIHCAAVARNIYIRPGTGVQGLRKRYGSSKNGGYAPYHHGRASRTVQRKCMQELERIGVLESEEQSKNPHSGRRVTSQGRKDMDRIAQALKLKKL</sequence>
<dbReference type="VEuPathDB" id="AmoebaDB:NF0006750"/>
<dbReference type="VEuPathDB" id="AmoebaDB:NfTy_041720"/>
<protein>
    <recommendedName>
        <fullName evidence="7">40S ribosomal protein S19</fullName>
    </recommendedName>
</protein>
<dbReference type="Pfam" id="PF01090">
    <property type="entry name" value="Ribosomal_S19e"/>
    <property type="match status" value="1"/>
</dbReference>
<dbReference type="EMBL" id="VFQX01000029">
    <property type="protein sequence ID" value="KAF0978609.1"/>
    <property type="molecule type" value="Genomic_DNA"/>
</dbReference>
<feature type="region of interest" description="Disordered" evidence="4">
    <location>
        <begin position="116"/>
        <end position="138"/>
    </location>
</feature>
<dbReference type="VEuPathDB" id="AmoebaDB:FDP41_002429"/>
<comment type="similarity">
    <text evidence="1">Belongs to the eukaryotic ribosomal protein eS19 family.</text>
</comment>
<accession>A0A6A5C038</accession>
<proteinExistence type="inferred from homology"/>